<dbReference type="SUPFAM" id="SSF144020">
    <property type="entry name" value="FdhE-like"/>
    <property type="match status" value="1"/>
</dbReference>
<dbReference type="Pfam" id="PF24860">
    <property type="entry name" value="FdhE_C"/>
    <property type="match status" value="1"/>
</dbReference>
<comment type="function">
    <text evidence="2">Necessary for formate dehydrogenase activity.</text>
</comment>
<dbReference type="GO" id="GO:0008199">
    <property type="term" value="F:ferric iron binding"/>
    <property type="evidence" value="ECO:0007669"/>
    <property type="project" value="TreeGrafter"/>
</dbReference>
<dbReference type="InterPro" id="IPR056774">
    <property type="entry name" value="FdhE_N"/>
</dbReference>
<protein>
    <recommendedName>
        <fullName evidence="2">Protein FdhE homolog</fullName>
    </recommendedName>
</protein>
<dbReference type="InterPro" id="IPR056797">
    <property type="entry name" value="FdhE_central"/>
</dbReference>
<dbReference type="GO" id="GO:0005829">
    <property type="term" value="C:cytosol"/>
    <property type="evidence" value="ECO:0007669"/>
    <property type="project" value="TreeGrafter"/>
</dbReference>
<evidence type="ECO:0000313" key="6">
    <source>
        <dbReference type="EMBL" id="KXF75592.1"/>
    </source>
</evidence>
<dbReference type="Pfam" id="PF24859">
    <property type="entry name" value="FdhE_central"/>
    <property type="match status" value="1"/>
</dbReference>
<keyword evidence="1 2" id="KW-0963">Cytoplasm</keyword>
<dbReference type="Pfam" id="PF04216">
    <property type="entry name" value="FdhE_N"/>
    <property type="match status" value="1"/>
</dbReference>
<dbReference type="InterPro" id="IPR056796">
    <property type="entry name" value="FdhE_C"/>
</dbReference>
<evidence type="ECO:0000313" key="7">
    <source>
        <dbReference type="Proteomes" id="UP000070107"/>
    </source>
</evidence>
<feature type="domain" description="FdhE C-terminal" evidence="5">
    <location>
        <begin position="226"/>
        <end position="302"/>
    </location>
</feature>
<dbReference type="PIRSF" id="PIRSF018296">
    <property type="entry name" value="Format_dh_formtn"/>
    <property type="match status" value="1"/>
</dbReference>
<dbReference type="PANTHER" id="PTHR37689">
    <property type="entry name" value="PROTEIN FDHE"/>
    <property type="match status" value="1"/>
</dbReference>
<dbReference type="Proteomes" id="UP000070107">
    <property type="component" value="Unassembled WGS sequence"/>
</dbReference>
<dbReference type="PANTHER" id="PTHR37689:SF1">
    <property type="entry name" value="PROTEIN FDHE"/>
    <property type="match status" value="1"/>
</dbReference>
<dbReference type="OrthoDB" id="9794151at2"/>
<feature type="domain" description="FdhE central" evidence="4">
    <location>
        <begin position="187"/>
        <end position="225"/>
    </location>
</feature>
<dbReference type="NCBIfam" id="TIGR01562">
    <property type="entry name" value="FdhE"/>
    <property type="match status" value="1"/>
</dbReference>
<dbReference type="STRING" id="1494590.ATN84_16490"/>
<reference evidence="6 7" key="1">
    <citation type="submission" date="2015-11" db="EMBL/GenBank/DDBJ databases">
        <title>Draft genome sequence of Paramesorhizobium deserti A-3-E, a strain highly resistant to diverse beta-lactam antibiotics.</title>
        <authorList>
            <person name="Lv R."/>
            <person name="Yang X."/>
            <person name="Fang N."/>
            <person name="Guo J."/>
            <person name="Luo X."/>
            <person name="Peng F."/>
            <person name="Yang R."/>
            <person name="Cui Y."/>
            <person name="Fang C."/>
            <person name="Song Y."/>
        </authorList>
    </citation>
    <scope>NUCLEOTIDE SEQUENCE [LARGE SCALE GENOMIC DNA]</scope>
    <source>
        <strain evidence="6 7">A-3-E</strain>
    </source>
</reference>
<dbReference type="HAMAP" id="MF_00611">
    <property type="entry name" value="FdeH"/>
    <property type="match status" value="1"/>
</dbReference>
<dbReference type="CDD" id="cd16341">
    <property type="entry name" value="FdhE"/>
    <property type="match status" value="1"/>
</dbReference>
<dbReference type="EMBL" id="LNTU01000037">
    <property type="protein sequence ID" value="KXF75592.1"/>
    <property type="molecule type" value="Genomic_DNA"/>
</dbReference>
<evidence type="ECO:0000259" key="5">
    <source>
        <dbReference type="Pfam" id="PF24860"/>
    </source>
</evidence>
<proteinExistence type="inferred from homology"/>
<dbReference type="InterPro" id="IPR024064">
    <property type="entry name" value="FdhE-like_sf"/>
</dbReference>
<comment type="subcellular location">
    <subcellularLocation>
        <location evidence="2">Cytoplasm</location>
    </subcellularLocation>
</comment>
<gene>
    <name evidence="2" type="primary">fdhE</name>
    <name evidence="6" type="ORF">ATN84_16490</name>
</gene>
<organism evidence="6 7">
    <name type="scientific">Paramesorhizobium deserti</name>
    <dbReference type="NCBI Taxonomy" id="1494590"/>
    <lineage>
        <taxon>Bacteria</taxon>
        <taxon>Pseudomonadati</taxon>
        <taxon>Pseudomonadota</taxon>
        <taxon>Alphaproteobacteria</taxon>
        <taxon>Hyphomicrobiales</taxon>
        <taxon>Phyllobacteriaceae</taxon>
        <taxon>Paramesorhizobium</taxon>
    </lineage>
</organism>
<sequence length="305" mass="32628">MRRKTAVAADPTAIGNISSPPFVRLPDPALLFSARAARFRQLAEASQLASYLNFLAELTAAQHTVLTDLPLAEAPDAEALQRARAFEMPLLDRNLIEKDPTTDRIFDQLFAVADAIEKPPAAAEALVQVAGADPAKRLATARTLFTGTLPGDAIAEHIFVWAGLQVYFARLASALDPADVKPVADGVCPVCGSPPSSSMVVGWHGSHGARFCSCSLCGTLWHYVRIKCVLCGSTKGIGYQEIEDQGGGVKAETCDNCHGWSKIFYQDKAPETEPVADDVASLALDLLMREGPYRRGGFAPLMAGF</sequence>
<evidence type="ECO:0000256" key="2">
    <source>
        <dbReference type="HAMAP-Rule" id="MF_00611"/>
    </source>
</evidence>
<dbReference type="GO" id="GO:0051604">
    <property type="term" value="P:protein maturation"/>
    <property type="evidence" value="ECO:0007669"/>
    <property type="project" value="TreeGrafter"/>
</dbReference>
<name>A0A135HQZ2_9HYPH</name>
<comment type="caution">
    <text evidence="6">The sequence shown here is derived from an EMBL/GenBank/DDBJ whole genome shotgun (WGS) entry which is preliminary data.</text>
</comment>
<evidence type="ECO:0000256" key="1">
    <source>
        <dbReference type="ARBA" id="ARBA00022490"/>
    </source>
</evidence>
<evidence type="ECO:0000259" key="3">
    <source>
        <dbReference type="Pfam" id="PF04216"/>
    </source>
</evidence>
<dbReference type="AlphaFoldDB" id="A0A135HQZ2"/>
<feature type="domain" description="FdhE N-terminal" evidence="3">
    <location>
        <begin position="20"/>
        <end position="184"/>
    </location>
</feature>
<accession>A0A135HQZ2</accession>
<dbReference type="RefSeq" id="WP_068883654.1">
    <property type="nucleotide sequence ID" value="NZ_LNTU01000037.1"/>
</dbReference>
<evidence type="ECO:0000259" key="4">
    <source>
        <dbReference type="Pfam" id="PF24859"/>
    </source>
</evidence>
<dbReference type="Gene3D" id="3.90.1670.10">
    <property type="entry name" value="FdhE-like domain"/>
    <property type="match status" value="1"/>
</dbReference>
<comment type="similarity">
    <text evidence="2">Belongs to the FdhE family.</text>
</comment>
<dbReference type="InterPro" id="IPR006452">
    <property type="entry name" value="Formate_DH_accessory"/>
</dbReference>
<keyword evidence="7" id="KW-1185">Reference proteome</keyword>